<gene>
    <name evidence="1" type="ORF">OH806_00070</name>
</gene>
<accession>A0ABT3HJ08</accession>
<evidence type="ECO:0000313" key="1">
    <source>
        <dbReference type="EMBL" id="MCW3159673.1"/>
    </source>
</evidence>
<protein>
    <submittedName>
        <fullName evidence="1">DUF2958 domain-containing protein</fullName>
    </submittedName>
</protein>
<dbReference type="Proteomes" id="UP001163719">
    <property type="component" value="Unassembled WGS sequence"/>
</dbReference>
<name>A0ABT3HJ08_9FLAO</name>
<sequence length="101" mass="11943">MKLITEHLQKRFAEIGSQSEDLNPLIIAKFFNPIGGQTWYASEYNSQTRICFGYVTGMMHDEWGYFSIDEMESIVLPFELTIERDTYFEEIRFNDLKKSLQ</sequence>
<reference evidence="1" key="1">
    <citation type="submission" date="2022-10" db="EMBL/GenBank/DDBJ databases">
        <title>Chryseobacterium babae sp. nov. isolated from the gut of the beetle Oryctes rhinoceros, and Chryseobacterium kimseyorum sp. nov., isolated from a stick insect rearing cage.</title>
        <authorList>
            <person name="Shelomi M."/>
            <person name="Han C.-J."/>
            <person name="Chen W.-M."/>
            <person name="Chen H.-K."/>
            <person name="Liaw S.-J."/>
            <person name="Muhle E."/>
            <person name="Clermont D."/>
        </authorList>
    </citation>
    <scope>NUCLEOTIDE SEQUENCE</scope>
    <source>
        <strain evidence="1">WLa1L2M3</strain>
    </source>
</reference>
<evidence type="ECO:0000313" key="2">
    <source>
        <dbReference type="Proteomes" id="UP001163719"/>
    </source>
</evidence>
<proteinExistence type="predicted"/>
<dbReference type="Pfam" id="PF11171">
    <property type="entry name" value="DUF2958"/>
    <property type="match status" value="1"/>
</dbReference>
<keyword evidence="2" id="KW-1185">Reference proteome</keyword>
<comment type="caution">
    <text evidence="1">The sequence shown here is derived from an EMBL/GenBank/DDBJ whole genome shotgun (WGS) entry which is preliminary data.</text>
</comment>
<dbReference type="EMBL" id="JAPDHV010000001">
    <property type="protein sequence ID" value="MCW3159673.1"/>
    <property type="molecule type" value="Genomic_DNA"/>
</dbReference>
<dbReference type="InterPro" id="IPR021341">
    <property type="entry name" value="DUF2958"/>
</dbReference>
<organism evidence="1 2">
    <name type="scientific">Chryseobacterium oryctis</name>
    <dbReference type="NCBI Taxonomy" id="2952618"/>
    <lineage>
        <taxon>Bacteria</taxon>
        <taxon>Pseudomonadati</taxon>
        <taxon>Bacteroidota</taxon>
        <taxon>Flavobacteriia</taxon>
        <taxon>Flavobacteriales</taxon>
        <taxon>Weeksellaceae</taxon>
        <taxon>Chryseobacterium group</taxon>
        <taxon>Chryseobacterium</taxon>
    </lineage>
</organism>
<dbReference type="RefSeq" id="WP_264741650.1">
    <property type="nucleotide sequence ID" value="NZ_JAPDHV010000001.1"/>
</dbReference>